<reference evidence="1 2" key="1">
    <citation type="submission" date="2016-10" db="EMBL/GenBank/DDBJ databases">
        <title>Draft genome sequence of Methylobacterium extorquens CP3, a seed endophyte of Crotalaria pumila with plant growth-promoting and metal tolerance properties.</title>
        <authorList>
            <person name="Sanchez-Lopez A.S."/>
            <person name="Van Hamme J.D."/>
            <person name="Thijs S."/>
            <person name="Mcammond B.M."/>
            <person name="Stevens V."/>
            <person name="Gonzalez-Chavez M.D.C."/>
            <person name="Vangronsveld J."/>
        </authorList>
    </citation>
    <scope>NUCLEOTIDE SEQUENCE [LARGE SCALE GENOMIC DNA]</scope>
    <source>
        <strain evidence="1 2">CP3</strain>
    </source>
</reference>
<dbReference type="CDD" id="cd09024">
    <property type="entry name" value="Aldose_epim_lacX"/>
    <property type="match status" value="1"/>
</dbReference>
<dbReference type="InterPro" id="IPR008183">
    <property type="entry name" value="Aldose_1/G6P_1-epimerase"/>
</dbReference>
<dbReference type="GO" id="GO:0005975">
    <property type="term" value="P:carbohydrate metabolic process"/>
    <property type="evidence" value="ECO:0007669"/>
    <property type="project" value="InterPro"/>
</dbReference>
<dbReference type="Gene3D" id="2.70.98.10">
    <property type="match status" value="1"/>
</dbReference>
<dbReference type="InterPro" id="IPR014718">
    <property type="entry name" value="GH-type_carb-bd"/>
</dbReference>
<dbReference type="PANTHER" id="PTHR11122:SF13">
    <property type="entry name" value="GLUCOSE-6-PHOSPHATE 1-EPIMERASE"/>
    <property type="match status" value="1"/>
</dbReference>
<evidence type="ECO:0000313" key="2">
    <source>
        <dbReference type="Proteomes" id="UP000180215"/>
    </source>
</evidence>
<sequence>MDGTIEIRADDGSTARIALHGAEPVSWQVEGREYLWSGDPEHWNRHAPWLFPVVGASSGGSVQVDGRRYPMAQHGFARDLPFAVVSQSEDAVSLQLTDSEATRAYYPFPFRLTIDARIAAKTLAFEIRVENPGEAALPYALGFHPAFPWPFAGGERRADGGYAVLFEEAERPFVPEVGAGGLLVRSERELTLDGARLDLDPDLFSEALVFLNAKSRAMRFVSPSGRAIAMRMEDFPHLAVWTKPTAPFLSLEAWTGHADWAGFEGDLENRDSQRLLAPGASARHGIALAIEG</sequence>
<dbReference type="AlphaFoldDB" id="A0A1S1P995"/>
<proteinExistence type="predicted"/>
<dbReference type="SUPFAM" id="SSF74650">
    <property type="entry name" value="Galactose mutarotase-like"/>
    <property type="match status" value="1"/>
</dbReference>
<comment type="caution">
    <text evidence="1">The sequence shown here is derived from an EMBL/GenBank/DDBJ whole genome shotgun (WGS) entry which is preliminary data.</text>
</comment>
<gene>
    <name evidence="1" type="ORF">BK022_02840</name>
</gene>
<dbReference type="PANTHER" id="PTHR11122">
    <property type="entry name" value="APOSPORY-ASSOCIATED PROTEIN C-RELATED"/>
    <property type="match status" value="1"/>
</dbReference>
<accession>A0A1S1P995</accession>
<organism evidence="1 2">
    <name type="scientific">Methylorubrum extorquens</name>
    <name type="common">Methylobacterium dichloromethanicum</name>
    <name type="synonym">Methylobacterium extorquens</name>
    <dbReference type="NCBI Taxonomy" id="408"/>
    <lineage>
        <taxon>Bacteria</taxon>
        <taxon>Pseudomonadati</taxon>
        <taxon>Pseudomonadota</taxon>
        <taxon>Alphaproteobacteria</taxon>
        <taxon>Hyphomicrobiales</taxon>
        <taxon>Methylobacteriaceae</taxon>
        <taxon>Methylorubrum</taxon>
    </lineage>
</organism>
<dbReference type="GO" id="GO:0016853">
    <property type="term" value="F:isomerase activity"/>
    <property type="evidence" value="ECO:0007669"/>
    <property type="project" value="InterPro"/>
</dbReference>
<dbReference type="Pfam" id="PF01263">
    <property type="entry name" value="Aldose_epim"/>
    <property type="match status" value="1"/>
</dbReference>
<dbReference type="GO" id="GO:0030246">
    <property type="term" value="F:carbohydrate binding"/>
    <property type="evidence" value="ECO:0007669"/>
    <property type="project" value="InterPro"/>
</dbReference>
<evidence type="ECO:0000313" key="1">
    <source>
        <dbReference type="EMBL" id="OHV17891.1"/>
    </source>
</evidence>
<name>A0A1S1P995_METEX</name>
<dbReference type="InterPro" id="IPR011013">
    <property type="entry name" value="Gal_mutarotase_sf_dom"/>
</dbReference>
<dbReference type="Proteomes" id="UP000180215">
    <property type="component" value="Unassembled WGS sequence"/>
</dbReference>
<dbReference type="InterPro" id="IPR037481">
    <property type="entry name" value="LacX"/>
</dbReference>
<protein>
    <submittedName>
        <fullName evidence="1">Aldose epimerase</fullName>
    </submittedName>
</protein>
<dbReference type="EMBL" id="MNAO01000016">
    <property type="protein sequence ID" value="OHV17891.1"/>
    <property type="molecule type" value="Genomic_DNA"/>
</dbReference>